<dbReference type="GO" id="GO:0003723">
    <property type="term" value="F:RNA binding"/>
    <property type="evidence" value="ECO:0007669"/>
    <property type="project" value="TreeGrafter"/>
</dbReference>
<organism evidence="4 5">
    <name type="scientific">Ailuropoda melanoleuca</name>
    <name type="common">Giant panda</name>
    <dbReference type="NCBI Taxonomy" id="9646"/>
    <lineage>
        <taxon>Eukaryota</taxon>
        <taxon>Metazoa</taxon>
        <taxon>Chordata</taxon>
        <taxon>Craniata</taxon>
        <taxon>Vertebrata</taxon>
        <taxon>Euteleostomi</taxon>
        <taxon>Mammalia</taxon>
        <taxon>Eutheria</taxon>
        <taxon>Laurasiatheria</taxon>
        <taxon>Carnivora</taxon>
        <taxon>Caniformia</taxon>
        <taxon>Ursidae</taxon>
        <taxon>Ailuropoda</taxon>
    </lineage>
</organism>
<evidence type="ECO:0000313" key="4">
    <source>
        <dbReference type="Ensembl" id="ENSAMEP00000038107.1"/>
    </source>
</evidence>
<dbReference type="SMART" id="SM00651">
    <property type="entry name" value="Sm"/>
    <property type="match status" value="1"/>
</dbReference>
<dbReference type="Gene3D" id="2.30.30.100">
    <property type="match status" value="1"/>
</dbReference>
<dbReference type="GO" id="GO:0000398">
    <property type="term" value="P:mRNA splicing, via spliceosome"/>
    <property type="evidence" value="ECO:0007669"/>
    <property type="project" value="TreeGrafter"/>
</dbReference>
<dbReference type="AlphaFoldDB" id="A0A7N5KCA1"/>
<reference evidence="4" key="2">
    <citation type="submission" date="2025-08" db="UniProtKB">
        <authorList>
            <consortium name="Ensembl"/>
        </authorList>
    </citation>
    <scope>IDENTIFICATION</scope>
</reference>
<keyword evidence="2" id="KW-0687">Ribonucleoprotein</keyword>
<dbReference type="GO" id="GO:0005689">
    <property type="term" value="C:U12-type spliceosomal complex"/>
    <property type="evidence" value="ECO:0007669"/>
    <property type="project" value="TreeGrafter"/>
</dbReference>
<dbReference type="PANTHER" id="PTHR10553">
    <property type="entry name" value="SMALL NUCLEAR RIBONUCLEOPROTEIN"/>
    <property type="match status" value="1"/>
</dbReference>
<reference evidence="4" key="3">
    <citation type="submission" date="2025-09" db="UniProtKB">
        <authorList>
            <consortium name="Ensembl"/>
        </authorList>
    </citation>
    <scope>IDENTIFICATION</scope>
</reference>
<dbReference type="GO" id="GO:0071004">
    <property type="term" value="C:U2-type prespliceosome"/>
    <property type="evidence" value="ECO:0007669"/>
    <property type="project" value="TreeGrafter"/>
</dbReference>
<dbReference type="GeneTree" id="ENSGT00510000046985"/>
<dbReference type="InterPro" id="IPR001163">
    <property type="entry name" value="Sm_dom_euk/arc"/>
</dbReference>
<comment type="similarity">
    <text evidence="1">Belongs to the snRNP Sm proteins family.</text>
</comment>
<evidence type="ECO:0000256" key="1">
    <source>
        <dbReference type="ARBA" id="ARBA00006850"/>
    </source>
</evidence>
<dbReference type="SUPFAM" id="SSF50182">
    <property type="entry name" value="Sm-like ribonucleoproteins"/>
    <property type="match status" value="1"/>
</dbReference>
<evidence type="ECO:0000259" key="3">
    <source>
        <dbReference type="SMART" id="SM00651"/>
    </source>
</evidence>
<evidence type="ECO:0000313" key="5">
    <source>
        <dbReference type="Proteomes" id="UP000008912"/>
    </source>
</evidence>
<keyword evidence="5" id="KW-1185">Reference proteome</keyword>
<reference evidence="4 5" key="1">
    <citation type="journal article" date="2010" name="Nature">
        <title>The sequence and de novo assembly of the giant panda genome.</title>
        <authorList>
            <person name="Li R."/>
            <person name="Fan W."/>
            <person name="Tian G."/>
            <person name="Zhu H."/>
            <person name="He L."/>
            <person name="Cai J."/>
            <person name="Huang Q."/>
            <person name="Cai Q."/>
            <person name="Li B."/>
            <person name="Bai Y."/>
            <person name="Zhang Z."/>
            <person name="Zhang Y."/>
            <person name="Wang W."/>
            <person name="Li J."/>
            <person name="Wei F."/>
            <person name="Li H."/>
            <person name="Jian M."/>
            <person name="Li J."/>
            <person name="Zhang Z."/>
            <person name="Nielsen R."/>
            <person name="Li D."/>
            <person name="Gu W."/>
            <person name="Yang Z."/>
            <person name="Xuan Z."/>
            <person name="Ryder O.A."/>
            <person name="Leung F.C."/>
            <person name="Zhou Y."/>
            <person name="Cao J."/>
            <person name="Sun X."/>
            <person name="Fu Y."/>
            <person name="Fang X."/>
            <person name="Guo X."/>
            <person name="Wang B."/>
            <person name="Hou R."/>
            <person name="Shen F."/>
            <person name="Mu B."/>
            <person name="Ni P."/>
            <person name="Lin R."/>
            <person name="Qian W."/>
            <person name="Wang G."/>
            <person name="Yu C."/>
            <person name="Nie W."/>
            <person name="Wang J."/>
            <person name="Wu Z."/>
            <person name="Liang H."/>
            <person name="Min J."/>
            <person name="Wu Q."/>
            <person name="Cheng S."/>
            <person name="Ruan J."/>
            <person name="Wang M."/>
            <person name="Shi Z."/>
            <person name="Wen M."/>
            <person name="Liu B."/>
            <person name="Ren X."/>
            <person name="Zheng H."/>
            <person name="Dong D."/>
            <person name="Cook K."/>
            <person name="Shan G."/>
            <person name="Zhang H."/>
            <person name="Kosiol C."/>
            <person name="Xie X."/>
            <person name="Lu Z."/>
            <person name="Zheng H."/>
            <person name="Li Y."/>
            <person name="Steiner C.C."/>
            <person name="Lam T.T."/>
            <person name="Lin S."/>
            <person name="Zhang Q."/>
            <person name="Li G."/>
            <person name="Tian J."/>
            <person name="Gong T."/>
            <person name="Liu H."/>
            <person name="Zhang D."/>
            <person name="Fang L."/>
            <person name="Ye C."/>
            <person name="Zhang J."/>
            <person name="Hu W."/>
            <person name="Xu A."/>
            <person name="Ren Y."/>
            <person name="Zhang G."/>
            <person name="Bruford M.W."/>
            <person name="Li Q."/>
            <person name="Ma L."/>
            <person name="Guo Y."/>
            <person name="An N."/>
            <person name="Hu Y."/>
            <person name="Zheng Y."/>
            <person name="Shi Y."/>
            <person name="Li Z."/>
            <person name="Liu Q."/>
            <person name="Chen Y."/>
            <person name="Zhao J."/>
            <person name="Qu N."/>
            <person name="Zhao S."/>
            <person name="Tian F."/>
            <person name="Wang X."/>
            <person name="Wang H."/>
            <person name="Xu L."/>
            <person name="Liu X."/>
            <person name="Vinar T."/>
            <person name="Wang Y."/>
            <person name="Lam T.W."/>
            <person name="Yiu S.M."/>
            <person name="Liu S."/>
            <person name="Zhang H."/>
            <person name="Li D."/>
            <person name="Huang Y."/>
            <person name="Wang X."/>
            <person name="Yang G."/>
            <person name="Jiang Z."/>
            <person name="Wang J."/>
            <person name="Qin N."/>
            <person name="Li L."/>
            <person name="Li J."/>
            <person name="Bolund L."/>
            <person name="Kristiansen K."/>
            <person name="Wong G.K."/>
            <person name="Olson M."/>
            <person name="Zhang X."/>
            <person name="Li S."/>
            <person name="Yang H."/>
            <person name="Wang J."/>
            <person name="Wang J."/>
        </authorList>
    </citation>
    <scope>NUCLEOTIDE SEQUENCE [LARGE SCALE GENOMIC DNA]</scope>
</reference>
<dbReference type="InterPro" id="IPR044641">
    <property type="entry name" value="Lsm7/SmG-like"/>
</dbReference>
<dbReference type="Pfam" id="PF01423">
    <property type="entry name" value="LSM"/>
    <property type="match status" value="1"/>
</dbReference>
<dbReference type="GO" id="GO:0005685">
    <property type="term" value="C:U1 snRNP"/>
    <property type="evidence" value="ECO:0007669"/>
    <property type="project" value="TreeGrafter"/>
</dbReference>
<dbReference type="GO" id="GO:0097526">
    <property type="term" value="C:spliceosomal tri-snRNP complex"/>
    <property type="evidence" value="ECO:0007669"/>
    <property type="project" value="TreeGrafter"/>
</dbReference>
<proteinExistence type="inferred from homology"/>
<dbReference type="InterPro" id="IPR010920">
    <property type="entry name" value="LSM_dom_sf"/>
</dbReference>
<dbReference type="PANTHER" id="PTHR10553:SF26">
    <property type="entry name" value="SMALL NUCLEAR RIBONUCLEOPROTEIN G-RELATED"/>
    <property type="match status" value="1"/>
</dbReference>
<sequence>MQLFIKITKKFMDKKLSLKLNGGRHIQGILQEFNPFMNLVIDECTEMATSEQQNNTGMVKSAASTCPLLSIAPVLLQYKNQVLCIFILDYFVK</sequence>
<dbReference type="GO" id="GO:0071011">
    <property type="term" value="C:precatalytic spliceosome"/>
    <property type="evidence" value="ECO:0007669"/>
    <property type="project" value="TreeGrafter"/>
</dbReference>
<dbReference type="GO" id="GO:0043186">
    <property type="term" value="C:P granule"/>
    <property type="evidence" value="ECO:0007669"/>
    <property type="project" value="TreeGrafter"/>
</dbReference>
<feature type="domain" description="Sm" evidence="3">
    <location>
        <begin position="6"/>
        <end position="67"/>
    </location>
</feature>
<dbReference type="Proteomes" id="UP000008912">
    <property type="component" value="Unassembled WGS sequence"/>
</dbReference>
<evidence type="ECO:0000256" key="2">
    <source>
        <dbReference type="ARBA" id="ARBA00023274"/>
    </source>
</evidence>
<dbReference type="InParanoid" id="A0A7N5KCA1"/>
<dbReference type="GO" id="GO:0005682">
    <property type="term" value="C:U5 snRNP"/>
    <property type="evidence" value="ECO:0007669"/>
    <property type="project" value="TreeGrafter"/>
</dbReference>
<dbReference type="GO" id="GO:0034719">
    <property type="term" value="C:SMN-Sm protein complex"/>
    <property type="evidence" value="ECO:0007669"/>
    <property type="project" value="TreeGrafter"/>
</dbReference>
<accession>A0A7N5KCA1</accession>
<dbReference type="Ensembl" id="ENSAMET00000032766.1">
    <property type="protein sequence ID" value="ENSAMEP00000038107.1"/>
    <property type="gene ID" value="ENSAMEG00000026000.1"/>
</dbReference>
<name>A0A7N5KCA1_AILME</name>
<protein>
    <recommendedName>
        <fullName evidence="3">Sm domain-containing protein</fullName>
    </recommendedName>
</protein>
<dbReference type="GO" id="GO:0005686">
    <property type="term" value="C:U2 snRNP"/>
    <property type="evidence" value="ECO:0007669"/>
    <property type="project" value="TreeGrafter"/>
</dbReference>
<dbReference type="GO" id="GO:0005687">
    <property type="term" value="C:U4 snRNP"/>
    <property type="evidence" value="ECO:0007669"/>
    <property type="project" value="TreeGrafter"/>
</dbReference>
<dbReference type="GO" id="GO:0071013">
    <property type="term" value="C:catalytic step 2 spliceosome"/>
    <property type="evidence" value="ECO:0007669"/>
    <property type="project" value="TreeGrafter"/>
</dbReference>